<dbReference type="Pfam" id="PF00535">
    <property type="entry name" value="Glycos_transf_2"/>
    <property type="match status" value="1"/>
</dbReference>
<evidence type="ECO:0000256" key="6">
    <source>
        <dbReference type="ARBA" id="ARBA00023136"/>
    </source>
</evidence>
<comment type="subcellular location">
    <subcellularLocation>
        <location evidence="1">Membrane</location>
        <topology evidence="1">Multi-pass membrane protein</topology>
    </subcellularLocation>
</comment>
<organism evidence="9 10">
    <name type="scientific">Ochrobactrum chromiisoli</name>
    <dbReference type="NCBI Taxonomy" id="2993941"/>
    <lineage>
        <taxon>Bacteria</taxon>
        <taxon>Pseudomonadati</taxon>
        <taxon>Pseudomonadota</taxon>
        <taxon>Alphaproteobacteria</taxon>
        <taxon>Hyphomicrobiales</taxon>
        <taxon>Brucellaceae</taxon>
        <taxon>Brucella/Ochrobactrum group</taxon>
        <taxon>Ochrobactrum</taxon>
    </lineage>
</organism>
<evidence type="ECO:0000256" key="5">
    <source>
        <dbReference type="ARBA" id="ARBA00022989"/>
    </source>
</evidence>
<protein>
    <submittedName>
        <fullName evidence="9">Glycosyltransferase family 2 protein</fullName>
    </submittedName>
</protein>
<dbReference type="Proteomes" id="UP001301216">
    <property type="component" value="Unassembled WGS sequence"/>
</dbReference>
<gene>
    <name evidence="9" type="ORF">OPR82_18205</name>
</gene>
<dbReference type="PANTHER" id="PTHR48090">
    <property type="entry name" value="UNDECAPRENYL-PHOSPHATE 4-DEOXY-4-FORMAMIDO-L-ARABINOSE TRANSFERASE-RELATED"/>
    <property type="match status" value="1"/>
</dbReference>
<evidence type="ECO:0000313" key="9">
    <source>
        <dbReference type="EMBL" id="MCX2698664.1"/>
    </source>
</evidence>
<evidence type="ECO:0000256" key="7">
    <source>
        <dbReference type="SAM" id="Phobius"/>
    </source>
</evidence>
<name>A0ABT3QSS2_9HYPH</name>
<dbReference type="InterPro" id="IPR029044">
    <property type="entry name" value="Nucleotide-diphossugar_trans"/>
</dbReference>
<feature type="transmembrane region" description="Helical" evidence="7">
    <location>
        <begin position="271"/>
        <end position="296"/>
    </location>
</feature>
<sequence>MSAKSLCIIIPVYNEAAGLPALLDRLDSIAESIAAEFALTIEFIFIDDGSSDDSFALLKKHDFGLRPIRLLRFSRNFGKEAALSAGIDVAHNVDAAVLMDADLQHPPEMIFEFVRIWQTEHVDSVYGYKVDRRNSEGPMKAVLSQIFFWVINRDQRYQIQPGAGDFRLITKPFMNALRSLPENDRFMKGLYGWVGFRQIGIPLDPPPRLQGTSKYTSLRLLLMSLGAITSFSTTPLRLMALAGTVTAMISLVYGIYIVVQHFLFPAVSVGVTSVLILVAFFGGVQLMFLGLIGEYIGKSVLEAKRRPIYILAEDIRHEELNDADRR</sequence>
<dbReference type="SUPFAM" id="SSF53448">
    <property type="entry name" value="Nucleotide-diphospho-sugar transferases"/>
    <property type="match status" value="1"/>
</dbReference>
<keyword evidence="4 7" id="KW-0812">Transmembrane</keyword>
<dbReference type="PANTHER" id="PTHR48090:SF1">
    <property type="entry name" value="PROPHAGE BACTOPRENOL GLUCOSYL TRANSFERASE HOMOLOG"/>
    <property type="match status" value="1"/>
</dbReference>
<comment type="caution">
    <text evidence="9">The sequence shown here is derived from an EMBL/GenBank/DDBJ whole genome shotgun (WGS) entry which is preliminary data.</text>
</comment>
<evidence type="ECO:0000256" key="1">
    <source>
        <dbReference type="ARBA" id="ARBA00004141"/>
    </source>
</evidence>
<keyword evidence="3" id="KW-0808">Transferase</keyword>
<dbReference type="EMBL" id="JAPHAV010000013">
    <property type="protein sequence ID" value="MCX2698664.1"/>
    <property type="molecule type" value="Genomic_DNA"/>
</dbReference>
<proteinExistence type="predicted"/>
<dbReference type="InterPro" id="IPR050256">
    <property type="entry name" value="Glycosyltransferase_2"/>
</dbReference>
<reference evidence="9 10" key="1">
    <citation type="submission" date="2022-11" db="EMBL/GenBank/DDBJ databases">
        <title>Brucella sp. YY2X, whole genome shotgun sequencing project.</title>
        <authorList>
            <person name="Yang Y."/>
        </authorList>
    </citation>
    <scope>NUCLEOTIDE SEQUENCE [LARGE SCALE GENOMIC DNA]</scope>
    <source>
        <strain evidence="9 10">YY2X</strain>
    </source>
</reference>
<feature type="domain" description="Glycosyltransferase 2-like" evidence="8">
    <location>
        <begin position="7"/>
        <end position="160"/>
    </location>
</feature>
<dbReference type="CDD" id="cd04187">
    <property type="entry name" value="DPM1_like_bac"/>
    <property type="match status" value="1"/>
</dbReference>
<accession>A0ABT3QSS2</accession>
<feature type="transmembrane region" description="Helical" evidence="7">
    <location>
        <begin position="238"/>
        <end position="259"/>
    </location>
</feature>
<dbReference type="Gene3D" id="3.90.550.10">
    <property type="entry name" value="Spore Coat Polysaccharide Biosynthesis Protein SpsA, Chain A"/>
    <property type="match status" value="1"/>
</dbReference>
<evidence type="ECO:0000256" key="4">
    <source>
        <dbReference type="ARBA" id="ARBA00022692"/>
    </source>
</evidence>
<keyword evidence="5 7" id="KW-1133">Transmembrane helix</keyword>
<evidence type="ECO:0000256" key="3">
    <source>
        <dbReference type="ARBA" id="ARBA00022679"/>
    </source>
</evidence>
<keyword evidence="6 7" id="KW-0472">Membrane</keyword>
<evidence type="ECO:0000313" key="10">
    <source>
        <dbReference type="Proteomes" id="UP001301216"/>
    </source>
</evidence>
<keyword evidence="10" id="KW-1185">Reference proteome</keyword>
<evidence type="ECO:0000256" key="2">
    <source>
        <dbReference type="ARBA" id="ARBA00022676"/>
    </source>
</evidence>
<dbReference type="RefSeq" id="WP_265986326.1">
    <property type="nucleotide sequence ID" value="NZ_JAPHAV010000013.1"/>
</dbReference>
<keyword evidence="2" id="KW-0328">Glycosyltransferase</keyword>
<dbReference type="InterPro" id="IPR001173">
    <property type="entry name" value="Glyco_trans_2-like"/>
</dbReference>
<evidence type="ECO:0000259" key="8">
    <source>
        <dbReference type="Pfam" id="PF00535"/>
    </source>
</evidence>